<organism evidence="3 4">
    <name type="scientific">Saccharothrix espanaensis (strain ATCC 51144 / DSM 44229 / JCM 9112 / NBRC 15066 / NRRL 15764)</name>
    <dbReference type="NCBI Taxonomy" id="1179773"/>
    <lineage>
        <taxon>Bacteria</taxon>
        <taxon>Bacillati</taxon>
        <taxon>Actinomycetota</taxon>
        <taxon>Actinomycetes</taxon>
        <taxon>Pseudonocardiales</taxon>
        <taxon>Pseudonocardiaceae</taxon>
        <taxon>Saccharothrix</taxon>
    </lineage>
</organism>
<dbReference type="PROSITE" id="PS00455">
    <property type="entry name" value="AMP_BINDING"/>
    <property type="match status" value="1"/>
</dbReference>
<dbReference type="InterPro" id="IPR000873">
    <property type="entry name" value="AMP-dep_synth/lig_dom"/>
</dbReference>
<protein>
    <submittedName>
        <fullName evidence="3">Putative acyl-CoA ligase</fullName>
    </submittedName>
</protein>
<dbReference type="OrthoDB" id="3802565at2"/>
<dbReference type="BioCyc" id="SESP1179773:BN6_RS30760-MONOMER"/>
<dbReference type="PATRIC" id="fig|1179773.3.peg.6436"/>
<evidence type="ECO:0000259" key="2">
    <source>
        <dbReference type="Pfam" id="PF13193"/>
    </source>
</evidence>
<proteinExistence type="predicted"/>
<name>K0K5T6_SACES</name>
<sequence>MREYVSDLLRRYGDDVPVFSHQHTVTHGRLREAVAGEAGLLAAAGVGEGSTVAVQVPPSFTRLEVVLALWTLGARVISLDPRFTPAERAVEHALARPQFVVRASGRSGGLFRERFELVTERRADGVPALTRHRLVQFSSGSTGTPKVIGRSTESVVREVLRFASAEGMARRGERMLLLNSMTASFGLLGGLLHALAEGVHLVFSAGQSAEEVQRAAARYQVDLVTGVPVHFARLAAAPDRAALRTVRAAFAGAEPMPPEVAESFARGYGFTVGECFGTTETGALTLDVAGTSRPSVGRPLSDTTLRVRDGLVEVALDESPYLHDDGVRRYADGWLRTGDRGRFDARGGLVLLGRSDSLVVVRGSNVDLTEVEAVLRSHPLVAESIAVFDGVVEAYVSAGADAPTEAEMIRWCTERLAEFKLPHRVHVLPVLPRTSGGKLVRNARVLAAAR</sequence>
<reference evidence="3 4" key="1">
    <citation type="journal article" date="2012" name="BMC Genomics">
        <title>Complete genome sequence of Saccharothrix espanaensis DSM 44229T and comparison to the other completely sequenced Pseudonocardiaceae.</title>
        <authorList>
            <person name="Strobel T."/>
            <person name="Al-Dilaimi A."/>
            <person name="Blom J."/>
            <person name="Gessner A."/>
            <person name="Kalinowski J."/>
            <person name="Luzhetska M."/>
            <person name="Puhler A."/>
            <person name="Szczepanowski R."/>
            <person name="Bechthold A."/>
            <person name="Ruckert C."/>
        </authorList>
    </citation>
    <scope>NUCLEOTIDE SEQUENCE [LARGE SCALE GENOMIC DNA]</scope>
    <source>
        <strain evidence="4">ATCC 51144 / DSM 44229 / JCM 9112 / NBRC 15066 / NRRL 15764</strain>
    </source>
</reference>
<dbReference type="CDD" id="cd04433">
    <property type="entry name" value="AFD_class_I"/>
    <property type="match status" value="1"/>
</dbReference>
<dbReference type="InterPro" id="IPR045851">
    <property type="entry name" value="AMP-bd_C_sf"/>
</dbReference>
<dbReference type="InterPro" id="IPR020845">
    <property type="entry name" value="AMP-binding_CS"/>
</dbReference>
<dbReference type="AlphaFoldDB" id="K0K5T6"/>
<evidence type="ECO:0000259" key="1">
    <source>
        <dbReference type="Pfam" id="PF00501"/>
    </source>
</evidence>
<dbReference type="SUPFAM" id="SSF56801">
    <property type="entry name" value="Acetyl-CoA synthetase-like"/>
    <property type="match status" value="1"/>
</dbReference>
<keyword evidence="4" id="KW-1185">Reference proteome</keyword>
<dbReference type="HOGENOM" id="CLU_000022_59_0_11"/>
<dbReference type="Proteomes" id="UP000006281">
    <property type="component" value="Chromosome"/>
</dbReference>
<dbReference type="InterPro" id="IPR050237">
    <property type="entry name" value="ATP-dep_AMP-bd_enzyme"/>
</dbReference>
<feature type="domain" description="AMP-binding enzyme C-terminal" evidence="2">
    <location>
        <begin position="370"/>
        <end position="438"/>
    </location>
</feature>
<gene>
    <name evidence="3" type="ordered locus">BN6_63880</name>
</gene>
<dbReference type="InterPro" id="IPR042099">
    <property type="entry name" value="ANL_N_sf"/>
</dbReference>
<dbReference type="STRING" id="1179773.BN6_63880"/>
<dbReference type="KEGG" id="sesp:BN6_63880"/>
<dbReference type="InterPro" id="IPR025110">
    <property type="entry name" value="AMP-bd_C"/>
</dbReference>
<keyword evidence="3" id="KW-0436">Ligase</keyword>
<dbReference type="Pfam" id="PF00501">
    <property type="entry name" value="AMP-binding"/>
    <property type="match status" value="1"/>
</dbReference>
<dbReference type="Gene3D" id="3.30.300.30">
    <property type="match status" value="1"/>
</dbReference>
<dbReference type="GO" id="GO:0016877">
    <property type="term" value="F:ligase activity, forming carbon-sulfur bonds"/>
    <property type="evidence" value="ECO:0007669"/>
    <property type="project" value="UniProtKB-ARBA"/>
</dbReference>
<feature type="domain" description="AMP-dependent synthetase/ligase" evidence="1">
    <location>
        <begin position="10"/>
        <end position="309"/>
    </location>
</feature>
<evidence type="ECO:0000313" key="4">
    <source>
        <dbReference type="Proteomes" id="UP000006281"/>
    </source>
</evidence>
<dbReference type="Gene3D" id="3.40.50.12780">
    <property type="entry name" value="N-terminal domain of ligase-like"/>
    <property type="match status" value="1"/>
</dbReference>
<evidence type="ECO:0000313" key="3">
    <source>
        <dbReference type="EMBL" id="CCH33631.1"/>
    </source>
</evidence>
<dbReference type="RefSeq" id="WP_015103742.1">
    <property type="nucleotide sequence ID" value="NC_019673.1"/>
</dbReference>
<dbReference type="PANTHER" id="PTHR43767">
    <property type="entry name" value="LONG-CHAIN-FATTY-ACID--COA LIGASE"/>
    <property type="match status" value="1"/>
</dbReference>
<dbReference type="Pfam" id="PF13193">
    <property type="entry name" value="AMP-binding_C"/>
    <property type="match status" value="1"/>
</dbReference>
<dbReference type="eggNOG" id="COG0318">
    <property type="taxonomic scope" value="Bacteria"/>
</dbReference>
<accession>K0K5T6</accession>
<dbReference type="EMBL" id="HE804045">
    <property type="protein sequence ID" value="CCH33631.1"/>
    <property type="molecule type" value="Genomic_DNA"/>
</dbReference>
<dbReference type="PANTHER" id="PTHR43767:SF10">
    <property type="entry name" value="SURFACTIN SYNTHASE SUBUNIT 1"/>
    <property type="match status" value="1"/>
</dbReference>